<dbReference type="KEGG" id="fmr:Fuma_04146"/>
<dbReference type="AlphaFoldDB" id="A0A1P8WKC6"/>
<reference evidence="1 2" key="1">
    <citation type="journal article" date="2016" name="Front. Microbiol.">
        <title>Fuerstia marisgermanicae gen. nov., sp. nov., an Unusual Member of the Phylum Planctomycetes from the German Wadden Sea.</title>
        <authorList>
            <person name="Kohn T."/>
            <person name="Heuer A."/>
            <person name="Jogler M."/>
            <person name="Vollmers J."/>
            <person name="Boedeker C."/>
            <person name="Bunk B."/>
            <person name="Rast P."/>
            <person name="Borchert D."/>
            <person name="Glockner I."/>
            <person name="Freese H.M."/>
            <person name="Klenk H.P."/>
            <person name="Overmann J."/>
            <person name="Kaster A.K."/>
            <person name="Rohde M."/>
            <person name="Wiegand S."/>
            <person name="Jogler C."/>
        </authorList>
    </citation>
    <scope>NUCLEOTIDE SEQUENCE [LARGE SCALE GENOMIC DNA]</scope>
    <source>
        <strain evidence="1 2">NH11</strain>
    </source>
</reference>
<dbReference type="STRING" id="1891926.Fuma_04146"/>
<evidence type="ECO:0000313" key="2">
    <source>
        <dbReference type="Proteomes" id="UP000187735"/>
    </source>
</evidence>
<sequence length="104" mass="11667">MSKFRLRAHCSQIGVPRNVICASVSPACFILRNRCALSMHPLGCVGQPANGEKRSPRRVFHVWHGALDPWQLSILTHSPRPPQADFPPFNHRFHVAESGRYLSG</sequence>
<organism evidence="1 2">
    <name type="scientific">Fuerstiella marisgermanici</name>
    <dbReference type="NCBI Taxonomy" id="1891926"/>
    <lineage>
        <taxon>Bacteria</taxon>
        <taxon>Pseudomonadati</taxon>
        <taxon>Planctomycetota</taxon>
        <taxon>Planctomycetia</taxon>
        <taxon>Planctomycetales</taxon>
        <taxon>Planctomycetaceae</taxon>
        <taxon>Fuerstiella</taxon>
    </lineage>
</organism>
<evidence type="ECO:0000313" key="1">
    <source>
        <dbReference type="EMBL" id="APZ94514.1"/>
    </source>
</evidence>
<dbReference type="EMBL" id="CP017641">
    <property type="protein sequence ID" value="APZ94514.1"/>
    <property type="molecule type" value="Genomic_DNA"/>
</dbReference>
<name>A0A1P8WKC6_9PLAN</name>
<gene>
    <name evidence="1" type="ORF">Fuma_04146</name>
</gene>
<dbReference type="Proteomes" id="UP000187735">
    <property type="component" value="Chromosome"/>
</dbReference>
<keyword evidence="2" id="KW-1185">Reference proteome</keyword>
<accession>A0A1P8WKC6</accession>
<protein>
    <submittedName>
        <fullName evidence="1">Uncharacterized protein</fullName>
    </submittedName>
</protein>
<proteinExistence type="predicted"/>